<sequence length="395" mass="42943">MSNQRKLPIFVCAFSCEPGRGSEPGVGYSMAEALATLSLQLRHDITLFTRPHTTDAIRRALNESVAGHNLTIHSVKLPLWLVAATKGRGIRIAYIIWQLKAVLAISRLSRKTEGGFVVHHVTFATEALPTFESMLGKRAKIVFGPAGSSQALNVQSSGKLRAFMRNGVRRIIGRINMRDVVLALANNDFAAQSFRRLGSTHTIVEPNIVVPSALAFEALSSRTCEADGYDFICVGQLRDLKRFGMAIDAFSNMQDRSLRMLVVGDGPLRRTLERQAEDAGVGKRIVFAGSVDRAETLSLMASSRVLVHPSRQEGSAWAVGEAQAVCTVPVVVRGSGCEATVRLGGFGIVTDNNVASLRQGMEEALHTQGWPSTRWDGSRLPSLLEEWYEAALSTG</sequence>
<dbReference type="Gene3D" id="3.40.50.2000">
    <property type="entry name" value="Glycogen Phosphorylase B"/>
    <property type="match status" value="2"/>
</dbReference>
<dbReference type="GO" id="GO:0016757">
    <property type="term" value="F:glycosyltransferase activity"/>
    <property type="evidence" value="ECO:0007669"/>
    <property type="project" value="InterPro"/>
</dbReference>
<dbReference type="SUPFAM" id="SSF53756">
    <property type="entry name" value="UDP-Glycosyltransferase/glycogen phosphorylase"/>
    <property type="match status" value="1"/>
</dbReference>
<evidence type="ECO:0000256" key="2">
    <source>
        <dbReference type="ARBA" id="ARBA00022679"/>
    </source>
</evidence>
<comment type="caution">
    <text evidence="4">The sequence shown here is derived from an EMBL/GenBank/DDBJ whole genome shotgun (WGS) entry which is preliminary data.</text>
</comment>
<reference evidence="4 5" key="1">
    <citation type="submission" date="2019-12" db="EMBL/GenBank/DDBJ databases">
        <authorList>
            <person name="Shi Y."/>
        </authorList>
    </citation>
    <scope>NUCLEOTIDE SEQUENCE [LARGE SCALE GENOMIC DNA]</scope>
    <source>
        <strain evidence="4 5">JCM 17929</strain>
    </source>
</reference>
<proteinExistence type="predicted"/>
<dbReference type="EMBL" id="WOGU01000003">
    <property type="protein sequence ID" value="MUN62390.1"/>
    <property type="molecule type" value="Genomic_DNA"/>
</dbReference>
<dbReference type="Pfam" id="PF00534">
    <property type="entry name" value="Glycos_transf_1"/>
    <property type="match status" value="1"/>
</dbReference>
<dbReference type="PANTHER" id="PTHR45947">
    <property type="entry name" value="SULFOQUINOVOSYL TRANSFERASE SQD2"/>
    <property type="match status" value="1"/>
</dbReference>
<feature type="domain" description="Glycosyl transferase family 1" evidence="3">
    <location>
        <begin position="228"/>
        <end position="368"/>
    </location>
</feature>
<evidence type="ECO:0000313" key="4">
    <source>
        <dbReference type="EMBL" id="MUN62390.1"/>
    </source>
</evidence>
<evidence type="ECO:0000259" key="3">
    <source>
        <dbReference type="Pfam" id="PF00534"/>
    </source>
</evidence>
<organism evidence="4 5">
    <name type="scientific">Kocuria sediminis</name>
    <dbReference type="NCBI Taxonomy" id="1038857"/>
    <lineage>
        <taxon>Bacteria</taxon>
        <taxon>Bacillati</taxon>
        <taxon>Actinomycetota</taxon>
        <taxon>Actinomycetes</taxon>
        <taxon>Micrococcales</taxon>
        <taxon>Micrococcaceae</taxon>
        <taxon>Kocuria</taxon>
    </lineage>
</organism>
<name>A0A6N8GJE6_9MICC</name>
<protein>
    <recommendedName>
        <fullName evidence="1">D-inositol 3-phosphate glycosyltransferase</fullName>
    </recommendedName>
</protein>
<dbReference type="InterPro" id="IPR050194">
    <property type="entry name" value="Glycosyltransferase_grp1"/>
</dbReference>
<evidence type="ECO:0000313" key="5">
    <source>
        <dbReference type="Proteomes" id="UP000436989"/>
    </source>
</evidence>
<keyword evidence="2 4" id="KW-0808">Transferase</keyword>
<dbReference type="Proteomes" id="UP000436989">
    <property type="component" value="Unassembled WGS sequence"/>
</dbReference>
<dbReference type="AlphaFoldDB" id="A0A6N8GJE6"/>
<accession>A0A6N8GJE6</accession>
<keyword evidence="5" id="KW-1185">Reference proteome</keyword>
<dbReference type="InterPro" id="IPR001296">
    <property type="entry name" value="Glyco_trans_1"/>
</dbReference>
<gene>
    <name evidence="4" type="ORF">GMA12_04405</name>
</gene>
<evidence type="ECO:0000256" key="1">
    <source>
        <dbReference type="ARBA" id="ARBA00021292"/>
    </source>
</evidence>
<dbReference type="CDD" id="cd03801">
    <property type="entry name" value="GT4_PimA-like"/>
    <property type="match status" value="1"/>
</dbReference>
<dbReference type="PANTHER" id="PTHR45947:SF3">
    <property type="entry name" value="SULFOQUINOVOSYL TRANSFERASE SQD2"/>
    <property type="match status" value="1"/>
</dbReference>